<protein>
    <submittedName>
        <fullName evidence="3">Malonyl CoA-acyl carrier protein transacylase</fullName>
    </submittedName>
</protein>
<comment type="caution">
    <text evidence="3">The sequence shown here is derived from an EMBL/GenBank/DDBJ whole genome shotgun (WGS) entry which is preliminary data.</text>
</comment>
<keyword evidence="4" id="KW-1185">Reference proteome</keyword>
<dbReference type="InterPro" id="IPR016035">
    <property type="entry name" value="Acyl_Trfase/lysoPLipase"/>
</dbReference>
<dbReference type="PANTHER" id="PTHR10982">
    <property type="entry name" value="MALONYL COA-ACYL CARRIER PROTEIN TRANSACYLASE"/>
    <property type="match status" value="1"/>
</dbReference>
<dbReference type="InterPro" id="IPR032088">
    <property type="entry name" value="SAT"/>
</dbReference>
<evidence type="ECO:0000313" key="3">
    <source>
        <dbReference type="EMBL" id="PPK63193.1"/>
    </source>
</evidence>
<evidence type="ECO:0000313" key="4">
    <source>
        <dbReference type="Proteomes" id="UP000239203"/>
    </source>
</evidence>
<dbReference type="PANTHER" id="PTHR10982:SF21">
    <property type="entry name" value="FATTY ACID SYNTHASE SUBUNIT BETA"/>
    <property type="match status" value="1"/>
</dbReference>
<evidence type="ECO:0000259" key="2">
    <source>
        <dbReference type="SMART" id="SM00827"/>
    </source>
</evidence>
<dbReference type="InterPro" id="IPR014043">
    <property type="entry name" value="Acyl_transferase_dom"/>
</dbReference>
<gene>
    <name evidence="3" type="ORF">CLV40_13162</name>
</gene>
<evidence type="ECO:0000256" key="1">
    <source>
        <dbReference type="ARBA" id="ARBA00022679"/>
    </source>
</evidence>
<dbReference type="SMART" id="SM00827">
    <property type="entry name" value="PKS_AT"/>
    <property type="match status" value="1"/>
</dbReference>
<reference evidence="3 4" key="1">
    <citation type="submission" date="2018-02" db="EMBL/GenBank/DDBJ databases">
        <title>Genomic Encyclopedia of Archaeal and Bacterial Type Strains, Phase II (KMG-II): from individual species to whole genera.</title>
        <authorList>
            <person name="Goeker M."/>
        </authorList>
    </citation>
    <scope>NUCLEOTIDE SEQUENCE [LARGE SCALE GENOMIC DNA]</scope>
    <source>
        <strain evidence="3 4">YU 961-1</strain>
    </source>
</reference>
<proteinExistence type="predicted"/>
<dbReference type="OrthoDB" id="4037841at2"/>
<dbReference type="GO" id="GO:0016740">
    <property type="term" value="F:transferase activity"/>
    <property type="evidence" value="ECO:0007669"/>
    <property type="project" value="UniProtKB-KW"/>
</dbReference>
<dbReference type="AlphaFoldDB" id="A0A2S6GD87"/>
<dbReference type="InterPro" id="IPR001227">
    <property type="entry name" value="Ac_transferase_dom_sf"/>
</dbReference>
<keyword evidence="1" id="KW-0808">Transferase</keyword>
<dbReference type="Gene3D" id="3.40.366.10">
    <property type="entry name" value="Malonyl-Coenzyme A Acyl Carrier Protein, domain 2"/>
    <property type="match status" value="2"/>
</dbReference>
<dbReference type="RefSeq" id="WP_146108366.1">
    <property type="nucleotide sequence ID" value="NZ_CP154825.1"/>
</dbReference>
<dbReference type="SUPFAM" id="SSF52151">
    <property type="entry name" value="FabD/lysophospholipase-like"/>
    <property type="match status" value="1"/>
</dbReference>
<name>A0A2S6GD87_9PSEU</name>
<dbReference type="Proteomes" id="UP000239203">
    <property type="component" value="Unassembled WGS sequence"/>
</dbReference>
<accession>A0A2S6GD87</accession>
<dbReference type="Pfam" id="PF16073">
    <property type="entry name" value="SAT"/>
    <property type="match status" value="1"/>
</dbReference>
<organism evidence="3 4">
    <name type="scientific">Actinokineospora auranticolor</name>
    <dbReference type="NCBI Taxonomy" id="155976"/>
    <lineage>
        <taxon>Bacteria</taxon>
        <taxon>Bacillati</taxon>
        <taxon>Actinomycetota</taxon>
        <taxon>Actinomycetes</taxon>
        <taxon>Pseudonocardiales</taxon>
        <taxon>Pseudonocardiaceae</taxon>
        <taxon>Actinokineospora</taxon>
    </lineage>
</organism>
<dbReference type="InterPro" id="IPR050830">
    <property type="entry name" value="Fungal_FAS"/>
</dbReference>
<dbReference type="EMBL" id="PTIX01000031">
    <property type="protein sequence ID" value="PPK63193.1"/>
    <property type="molecule type" value="Genomic_DNA"/>
</dbReference>
<sequence length="327" mass="34316">MRSLVLFDGLGARNESLIPALRQARRHSGNAAFFHSVHRALDEMVDYLGPVVLPDGLPLEKWLGGVEPRALDSTATGVLVHVHQLVRLQPGTPPGDVVGALGHSIGLQAAVVAGVRSRRLDDFFALATGSVKLVLAGLVRAQQLAPDTGAPMCAVTGPTTADLRAVLTDHPTVSIGLINTPTAHVLTGPPADLRALRGTAPFTRQDTTWTDLPTTIPFHSPLLAGLPARVRADLPAIGPLPGPGDLALPVYAADGGRDLRGADDLVTEYLDQVFARPNDWASAVTRAVADASADRVLDAGPGPGARRFTRECLRGTTVRVEPLRPAG</sequence>
<feature type="domain" description="Malonyl-CoA:ACP transacylase (MAT)" evidence="2">
    <location>
        <begin position="32"/>
        <end position="327"/>
    </location>
</feature>